<keyword evidence="1" id="KW-0472">Membrane</keyword>
<name>A0A9X2SZG9_9BACT</name>
<dbReference type="AlphaFoldDB" id="A0A9X2SZG9"/>
<comment type="caution">
    <text evidence="2">The sequence shown here is derived from an EMBL/GenBank/DDBJ whole genome shotgun (WGS) entry which is preliminary data.</text>
</comment>
<dbReference type="Proteomes" id="UP001142175">
    <property type="component" value="Unassembled WGS sequence"/>
</dbReference>
<keyword evidence="3" id="KW-1185">Reference proteome</keyword>
<dbReference type="RefSeq" id="WP_258424272.1">
    <property type="nucleotide sequence ID" value="NZ_JANSUY010000014.1"/>
</dbReference>
<keyword evidence="1" id="KW-0812">Transmembrane</keyword>
<evidence type="ECO:0000313" key="2">
    <source>
        <dbReference type="EMBL" id="MCR9016429.1"/>
    </source>
</evidence>
<evidence type="ECO:0000313" key="3">
    <source>
        <dbReference type="Proteomes" id="UP001142175"/>
    </source>
</evidence>
<keyword evidence="1" id="KW-1133">Transmembrane helix</keyword>
<reference evidence="2" key="1">
    <citation type="submission" date="2022-08" db="EMBL/GenBank/DDBJ databases">
        <authorList>
            <person name="Zhang D."/>
        </authorList>
    </citation>
    <scope>NUCLEOTIDE SEQUENCE</scope>
    <source>
        <strain evidence="2">XJ19-11</strain>
    </source>
</reference>
<evidence type="ECO:0000256" key="1">
    <source>
        <dbReference type="SAM" id="Phobius"/>
    </source>
</evidence>
<accession>A0A9X2SZG9</accession>
<sequence length="104" mass="12627">MKTKTIRILAFSFNIIILCLLIVSLENMRYFLKHLLSFNFYFYETIVILIRFLGLIHSIMFFIFFFKKDQKMDEYAFLEKREGILKLEIENESLKKALNEIENK</sequence>
<dbReference type="EMBL" id="JANSUY010000014">
    <property type="protein sequence ID" value="MCR9016429.1"/>
    <property type="molecule type" value="Genomic_DNA"/>
</dbReference>
<feature type="transmembrane region" description="Helical" evidence="1">
    <location>
        <begin position="45"/>
        <end position="66"/>
    </location>
</feature>
<feature type="transmembrane region" description="Helical" evidence="1">
    <location>
        <begin position="7"/>
        <end position="25"/>
    </location>
</feature>
<proteinExistence type="predicted"/>
<organism evidence="2 3">
    <name type="scientific">Aquiflexum gelatinilyticum</name>
    <dbReference type="NCBI Taxonomy" id="2961943"/>
    <lineage>
        <taxon>Bacteria</taxon>
        <taxon>Pseudomonadati</taxon>
        <taxon>Bacteroidota</taxon>
        <taxon>Cytophagia</taxon>
        <taxon>Cytophagales</taxon>
        <taxon>Cyclobacteriaceae</taxon>
        <taxon>Aquiflexum</taxon>
    </lineage>
</organism>
<protein>
    <submittedName>
        <fullName evidence="2">Uncharacterized protein</fullName>
    </submittedName>
</protein>
<gene>
    <name evidence="2" type="ORF">NU887_15410</name>
</gene>